<keyword evidence="1" id="KW-1133">Transmembrane helix</keyword>
<dbReference type="EMBL" id="JBHSSD010000059">
    <property type="protein sequence ID" value="MFC6165766.1"/>
    <property type="molecule type" value="Genomic_DNA"/>
</dbReference>
<feature type="transmembrane region" description="Helical" evidence="1">
    <location>
        <begin position="184"/>
        <end position="209"/>
    </location>
</feature>
<evidence type="ECO:0000313" key="2">
    <source>
        <dbReference type="EMBL" id="MFC6165766.1"/>
    </source>
</evidence>
<dbReference type="Proteomes" id="UP001596253">
    <property type="component" value="Unassembled WGS sequence"/>
</dbReference>
<name>A0ABW1RAE8_9LACO</name>
<proteinExistence type="predicted"/>
<keyword evidence="1" id="KW-0472">Membrane</keyword>
<dbReference type="RefSeq" id="WP_137641106.1">
    <property type="nucleotide sequence ID" value="NZ_BJDK01000040.1"/>
</dbReference>
<protein>
    <submittedName>
        <fullName evidence="2">ABC transporter permease</fullName>
    </submittedName>
</protein>
<evidence type="ECO:0000313" key="3">
    <source>
        <dbReference type="Proteomes" id="UP001596253"/>
    </source>
</evidence>
<evidence type="ECO:0000256" key="1">
    <source>
        <dbReference type="SAM" id="Phobius"/>
    </source>
</evidence>
<accession>A0ABW1RAE8</accession>
<organism evidence="2 3">
    <name type="scientific">Lactiplantibacillus dongliensis</name>
    <dbReference type="NCBI Taxonomy" id="2559919"/>
    <lineage>
        <taxon>Bacteria</taxon>
        <taxon>Bacillati</taxon>
        <taxon>Bacillota</taxon>
        <taxon>Bacilli</taxon>
        <taxon>Lactobacillales</taxon>
        <taxon>Lactobacillaceae</taxon>
        <taxon>Lactiplantibacillus</taxon>
    </lineage>
</organism>
<keyword evidence="3" id="KW-1185">Reference proteome</keyword>
<feature type="transmembrane region" description="Helical" evidence="1">
    <location>
        <begin position="141"/>
        <end position="163"/>
    </location>
</feature>
<feature type="transmembrane region" description="Helical" evidence="1">
    <location>
        <begin position="221"/>
        <end position="243"/>
    </location>
</feature>
<reference evidence="3" key="1">
    <citation type="journal article" date="2019" name="Int. J. Syst. Evol. Microbiol.">
        <title>The Global Catalogue of Microorganisms (GCM) 10K type strain sequencing project: providing services to taxonomists for standard genome sequencing and annotation.</title>
        <authorList>
            <consortium name="The Broad Institute Genomics Platform"/>
            <consortium name="The Broad Institute Genome Sequencing Center for Infectious Disease"/>
            <person name="Wu L."/>
            <person name="Ma J."/>
        </authorList>
    </citation>
    <scope>NUCLEOTIDE SEQUENCE [LARGE SCALE GENOMIC DNA]</scope>
    <source>
        <strain evidence="3">CCM 8932</strain>
    </source>
</reference>
<feature type="transmembrane region" description="Helical" evidence="1">
    <location>
        <begin position="90"/>
        <end position="121"/>
    </location>
</feature>
<comment type="caution">
    <text evidence="2">The sequence shown here is derived from an EMBL/GenBank/DDBJ whole genome shotgun (WGS) entry which is preliminary data.</text>
</comment>
<feature type="transmembrane region" description="Helical" evidence="1">
    <location>
        <begin position="21"/>
        <end position="39"/>
    </location>
</feature>
<gene>
    <name evidence="2" type="ORF">ACFP3T_13935</name>
</gene>
<feature type="transmembrane region" description="Helical" evidence="1">
    <location>
        <begin position="45"/>
        <end position="69"/>
    </location>
</feature>
<sequence length="252" mass="28196">MTKMSALFKTMGWTKFRQINQMILLELIAVAVTGIWTAIKGNFNLATLFYLTASWSMLPYVVGFILLAVSTEKAYTADTFRLIPIEETRFYLMNLLSSLATLVYFMVVQAVLYGLTFWLGWSRISGMLPPMATVGSNVVEPIIVMLLVSLMTALLIWSTISFVHLVTSATSNFLPKFRQRALNVVVYVIVIFITIRVAGFIVHGVAWFARITFNGTDLGQFWLALAAMAVVILVEGALNVFLLKRWVETAAN</sequence>
<keyword evidence="1" id="KW-0812">Transmembrane</keyword>